<dbReference type="EMBL" id="CACTIH010009466">
    <property type="protein sequence ID" value="CAA3031620.1"/>
    <property type="molecule type" value="Genomic_DNA"/>
</dbReference>
<reference evidence="1 2" key="1">
    <citation type="submission" date="2019-12" db="EMBL/GenBank/DDBJ databases">
        <authorList>
            <person name="Alioto T."/>
            <person name="Alioto T."/>
            <person name="Gomez Garrido J."/>
        </authorList>
    </citation>
    <scope>NUCLEOTIDE SEQUENCE [LARGE SCALE GENOMIC DNA]</scope>
</reference>
<dbReference type="OrthoDB" id="1899018at2759"/>
<evidence type="ECO:0000313" key="2">
    <source>
        <dbReference type="Proteomes" id="UP000594638"/>
    </source>
</evidence>
<dbReference type="AlphaFoldDB" id="A0A8S0VLH1"/>
<name>A0A8S0VLH1_OLEEU</name>
<gene>
    <name evidence="1" type="ORF">OLEA9_A016409</name>
</gene>
<dbReference type="PANTHER" id="PTHR31288:SF5">
    <property type="entry name" value="PROTEIN MANNAN SYNTHESIS-RELATED 1"/>
    <property type="match status" value="1"/>
</dbReference>
<accession>A0A8S0VLH1</accession>
<proteinExistence type="predicted"/>
<comment type="caution">
    <text evidence="1">The sequence shown here is derived from an EMBL/GenBank/DDBJ whole genome shotgun (WGS) entry which is preliminary data.</text>
</comment>
<dbReference type="Proteomes" id="UP000594638">
    <property type="component" value="Unassembled WGS sequence"/>
</dbReference>
<dbReference type="InterPro" id="IPR024709">
    <property type="entry name" value="FucosylTrfase_pln"/>
</dbReference>
<evidence type="ECO:0000313" key="1">
    <source>
        <dbReference type="EMBL" id="CAA3031620.1"/>
    </source>
</evidence>
<dbReference type="Gramene" id="OE9A016409T1">
    <property type="protein sequence ID" value="OE9A016409C1"/>
    <property type="gene ID" value="OE9A016409"/>
</dbReference>
<organism evidence="1 2">
    <name type="scientific">Olea europaea subsp. europaea</name>
    <dbReference type="NCBI Taxonomy" id="158383"/>
    <lineage>
        <taxon>Eukaryota</taxon>
        <taxon>Viridiplantae</taxon>
        <taxon>Streptophyta</taxon>
        <taxon>Embryophyta</taxon>
        <taxon>Tracheophyta</taxon>
        <taxon>Spermatophyta</taxon>
        <taxon>Magnoliopsida</taxon>
        <taxon>eudicotyledons</taxon>
        <taxon>Gunneridae</taxon>
        <taxon>Pentapetalae</taxon>
        <taxon>asterids</taxon>
        <taxon>lamiids</taxon>
        <taxon>Lamiales</taxon>
        <taxon>Oleaceae</taxon>
        <taxon>Oleeae</taxon>
        <taxon>Olea</taxon>
    </lineage>
</organism>
<keyword evidence="2" id="KW-1185">Reference proteome</keyword>
<sequence length="230" mass="26043">MLTEISFGRWKYQNEVWKSCWRVPSSEEKPAGRYVFISLSNGAVYHAPQIVNAVGWLAMLKQHLCFLTSEEPKSGKNGGSLHISTRIYSYIFLKDFGEIYDAKEFVASLNGVVQVARVQPTEISSMKFTAVKALDKVQEDFITSKVEPIFRTKRNLRLATYFDSLSLGKLKETMHSNAYQCLATFRSFKLQAVLQGLVDSRVGTLQSTGQRTVGHLVAVDLWFDMLGKKR</sequence>
<dbReference type="PANTHER" id="PTHR31288">
    <property type="entry name" value="O-FUCOSYLTRANSFERASE FAMILY PROTEIN"/>
    <property type="match status" value="1"/>
</dbReference>
<protein>
    <submittedName>
        <fullName evidence="1">Uncharacterized protein</fullName>
    </submittedName>
</protein>